<organism evidence="2 3">
    <name type="scientific">Candidatus Kaiserbacteria bacterium CG10_big_fil_rev_8_21_14_0_10_51_14</name>
    <dbReference type="NCBI Taxonomy" id="1974610"/>
    <lineage>
        <taxon>Bacteria</taxon>
        <taxon>Candidatus Kaiseribacteriota</taxon>
    </lineage>
</organism>
<dbReference type="Pfam" id="PF01850">
    <property type="entry name" value="PIN"/>
    <property type="match status" value="1"/>
</dbReference>
<evidence type="ECO:0000313" key="2">
    <source>
        <dbReference type="EMBL" id="PIR83552.1"/>
    </source>
</evidence>
<dbReference type="SUPFAM" id="SSF88723">
    <property type="entry name" value="PIN domain-like"/>
    <property type="match status" value="1"/>
</dbReference>
<accession>A0A2H0UAX9</accession>
<reference evidence="3" key="1">
    <citation type="submission" date="2017-09" db="EMBL/GenBank/DDBJ databases">
        <title>Depth-based differentiation of microbial function through sediment-hosted aquifers and enrichment of novel symbionts in the deep terrestrial subsurface.</title>
        <authorList>
            <person name="Probst A.J."/>
            <person name="Ladd B."/>
            <person name="Jarett J.K."/>
            <person name="Geller-Mcgrath D.E."/>
            <person name="Sieber C.M.K."/>
            <person name="Emerson J.B."/>
            <person name="Anantharaman K."/>
            <person name="Thomas B.C."/>
            <person name="Malmstrom R."/>
            <person name="Stieglmeier M."/>
            <person name="Klingl A."/>
            <person name="Woyke T."/>
            <person name="Ryan C.M."/>
            <person name="Banfield J.F."/>
        </authorList>
    </citation>
    <scope>NUCLEOTIDE SEQUENCE [LARGE SCALE GENOMIC DNA]</scope>
</reference>
<dbReference type="AlphaFoldDB" id="A0A2H0UAX9"/>
<dbReference type="InterPro" id="IPR029060">
    <property type="entry name" value="PIN-like_dom_sf"/>
</dbReference>
<protein>
    <recommendedName>
        <fullName evidence="1">PIN domain-containing protein</fullName>
    </recommendedName>
</protein>
<evidence type="ECO:0000313" key="3">
    <source>
        <dbReference type="Proteomes" id="UP000231192"/>
    </source>
</evidence>
<dbReference type="Gene3D" id="3.40.50.1010">
    <property type="entry name" value="5'-nuclease"/>
    <property type="match status" value="1"/>
</dbReference>
<sequence>MATIADTSVLVAALSDDDALHSRGVGALRDAGKPIYVPEYVVIETVTVLAVRLAMKDSADDFIHALFHNRDLRLIPSSPAFFIAVTRYFLLTKKRLSFVDCALATLAREHTVLTFDKALAKAIREEK</sequence>
<gene>
    <name evidence="2" type="ORF">COU18_02610</name>
</gene>
<evidence type="ECO:0000259" key="1">
    <source>
        <dbReference type="Pfam" id="PF01850"/>
    </source>
</evidence>
<name>A0A2H0UAX9_9BACT</name>
<dbReference type="Proteomes" id="UP000231192">
    <property type="component" value="Unassembled WGS sequence"/>
</dbReference>
<feature type="domain" description="PIN" evidence="1">
    <location>
        <begin position="5"/>
        <end position="122"/>
    </location>
</feature>
<proteinExistence type="predicted"/>
<comment type="caution">
    <text evidence="2">The sequence shown here is derived from an EMBL/GenBank/DDBJ whole genome shotgun (WGS) entry which is preliminary data.</text>
</comment>
<dbReference type="InterPro" id="IPR002716">
    <property type="entry name" value="PIN_dom"/>
</dbReference>
<dbReference type="EMBL" id="PFBK01000008">
    <property type="protein sequence ID" value="PIR83552.1"/>
    <property type="molecule type" value="Genomic_DNA"/>
</dbReference>